<dbReference type="EMBL" id="BDCO01000002">
    <property type="protein sequence ID" value="GAT34701.1"/>
    <property type="molecule type" value="Genomic_DNA"/>
</dbReference>
<dbReference type="NCBIfam" id="TIGR02532">
    <property type="entry name" value="IV_pilin_GFxxxE"/>
    <property type="match status" value="1"/>
</dbReference>
<name>A0A146GBE5_TERSA</name>
<accession>A0A146GBE5</accession>
<proteinExistence type="predicted"/>
<dbReference type="OrthoDB" id="182332at2"/>
<dbReference type="Pfam" id="PF07963">
    <property type="entry name" value="N_methyl"/>
    <property type="match status" value="1"/>
</dbReference>
<keyword evidence="1" id="KW-0472">Membrane</keyword>
<dbReference type="STRING" id="690879.TSACC_23133"/>
<keyword evidence="1" id="KW-1133">Transmembrane helix</keyword>
<reference evidence="3" key="1">
    <citation type="journal article" date="2017" name="Genome Announc.">
        <title>Draft Genome Sequence of Terrimicrobium sacchariphilum NM-5T, a Facultative Anaerobic Soil Bacterium of the Class Spartobacteria.</title>
        <authorList>
            <person name="Qiu Y.L."/>
            <person name="Tourlousse D.M."/>
            <person name="Matsuura N."/>
            <person name="Ohashi A."/>
            <person name="Sekiguchi Y."/>
        </authorList>
    </citation>
    <scope>NUCLEOTIDE SEQUENCE [LARGE SCALE GENOMIC DNA]</scope>
    <source>
        <strain evidence="3">NM-5</strain>
    </source>
</reference>
<keyword evidence="1" id="KW-0812">Transmembrane</keyword>
<feature type="transmembrane region" description="Helical" evidence="1">
    <location>
        <begin position="29"/>
        <end position="52"/>
    </location>
</feature>
<protein>
    <submittedName>
        <fullName evidence="2">Prepilin-type N-terminal cleavage/methylation domain-containing protein</fullName>
    </submittedName>
</protein>
<comment type="caution">
    <text evidence="2">The sequence shown here is derived from an EMBL/GenBank/DDBJ whole genome shotgun (WGS) entry which is preliminary data.</text>
</comment>
<dbReference type="AlphaFoldDB" id="A0A146GBE5"/>
<evidence type="ECO:0000313" key="2">
    <source>
        <dbReference type="EMBL" id="GAT34701.1"/>
    </source>
</evidence>
<gene>
    <name evidence="2" type="ORF">TSACC_23133</name>
</gene>
<evidence type="ECO:0000256" key="1">
    <source>
        <dbReference type="SAM" id="Phobius"/>
    </source>
</evidence>
<organism evidence="2 3">
    <name type="scientific">Terrimicrobium sacchariphilum</name>
    <dbReference type="NCBI Taxonomy" id="690879"/>
    <lineage>
        <taxon>Bacteria</taxon>
        <taxon>Pseudomonadati</taxon>
        <taxon>Verrucomicrobiota</taxon>
        <taxon>Terrimicrobiia</taxon>
        <taxon>Terrimicrobiales</taxon>
        <taxon>Terrimicrobiaceae</taxon>
        <taxon>Terrimicrobium</taxon>
    </lineage>
</organism>
<dbReference type="InParanoid" id="A0A146GBE5"/>
<dbReference type="Proteomes" id="UP000076023">
    <property type="component" value="Unassembled WGS sequence"/>
</dbReference>
<sequence length="335" mass="36113">MRNPLLPWIETDVARIFTMRWNRAAWRGFSLVELLVSLAVLAVLLVFISQIFGSATAVTGSRNQRMDADAQARAVFGRMAVDFAQMMRRPDVDYFLKSAVGDASGSNPQTGNDRMAFYSQVPGYSSASAAMQSPVSVVAWRINESDAGGPLNHLERLGCGLEWSGASSVAYSGPSGPLVSASGDNRISSNWPAAVSATQADSRYENAGPQVFRLEYYYLLRGQNVNGVVFPSMASATPWDTRIPGRSSVDGLRDVAAIVVTIAVVDPKSRKLITDEQLAALADRMKDFDASTMTSPGDLKTQWQSMIEDAGNGIPPSASAALHTYERTFSLSPAL</sequence>
<dbReference type="PROSITE" id="PS00409">
    <property type="entry name" value="PROKAR_NTER_METHYL"/>
    <property type="match status" value="1"/>
</dbReference>
<dbReference type="InterPro" id="IPR012902">
    <property type="entry name" value="N_methyl_site"/>
</dbReference>
<evidence type="ECO:0000313" key="3">
    <source>
        <dbReference type="Proteomes" id="UP000076023"/>
    </source>
</evidence>
<keyword evidence="3" id="KW-1185">Reference proteome</keyword>